<dbReference type="InterPro" id="IPR002772">
    <property type="entry name" value="Glyco_hydro_3_C"/>
</dbReference>
<evidence type="ECO:0000256" key="3">
    <source>
        <dbReference type="ARBA" id="ARBA00012744"/>
    </source>
</evidence>
<reference evidence="9" key="1">
    <citation type="journal article" date="2012" name="Science">
        <title>The Paleozoic origin of enzymatic lignin decomposition reconstructed from 31 fungal genomes.</title>
        <authorList>
            <person name="Floudas D."/>
            <person name="Binder M."/>
            <person name="Riley R."/>
            <person name="Barry K."/>
            <person name="Blanchette R.A."/>
            <person name="Henrissat B."/>
            <person name="Martinez A.T."/>
            <person name="Otillar R."/>
            <person name="Spatafora J.W."/>
            <person name="Yadav J.S."/>
            <person name="Aerts A."/>
            <person name="Benoit I."/>
            <person name="Boyd A."/>
            <person name="Carlson A."/>
            <person name="Copeland A."/>
            <person name="Coutinho P.M."/>
            <person name="de Vries R.P."/>
            <person name="Ferreira P."/>
            <person name="Findley K."/>
            <person name="Foster B."/>
            <person name="Gaskell J."/>
            <person name="Glotzer D."/>
            <person name="Gorecki P."/>
            <person name="Heitman J."/>
            <person name="Hesse C."/>
            <person name="Hori C."/>
            <person name="Igarashi K."/>
            <person name="Jurgens J.A."/>
            <person name="Kallen N."/>
            <person name="Kersten P."/>
            <person name="Kohler A."/>
            <person name="Kuees U."/>
            <person name="Kumar T.K.A."/>
            <person name="Kuo A."/>
            <person name="LaButti K."/>
            <person name="Larrondo L.F."/>
            <person name="Lindquist E."/>
            <person name="Ling A."/>
            <person name="Lombard V."/>
            <person name="Lucas S."/>
            <person name="Lundell T."/>
            <person name="Martin R."/>
            <person name="McLaughlin D.J."/>
            <person name="Morgenstern I."/>
            <person name="Morin E."/>
            <person name="Murat C."/>
            <person name="Nagy L.G."/>
            <person name="Nolan M."/>
            <person name="Ohm R.A."/>
            <person name="Patyshakuliyeva A."/>
            <person name="Rokas A."/>
            <person name="Ruiz-Duenas F.J."/>
            <person name="Sabat G."/>
            <person name="Salamov A."/>
            <person name="Samejima M."/>
            <person name="Schmutz J."/>
            <person name="Slot J.C."/>
            <person name="St John F."/>
            <person name="Stenlid J."/>
            <person name="Sun H."/>
            <person name="Sun S."/>
            <person name="Syed K."/>
            <person name="Tsang A."/>
            <person name="Wiebenga A."/>
            <person name="Young D."/>
            <person name="Pisabarro A."/>
            <person name="Eastwood D.C."/>
            <person name="Martin F."/>
            <person name="Cullen D."/>
            <person name="Grigoriev I.V."/>
            <person name="Hibbett D.S."/>
        </authorList>
    </citation>
    <scope>NUCLEOTIDE SEQUENCE [LARGE SCALE GENOMIC DNA]</scope>
    <source>
        <strain evidence="9">RWD-64-598 SS2</strain>
    </source>
</reference>
<dbReference type="Pfam" id="PF01915">
    <property type="entry name" value="Glyco_hydro_3_C"/>
    <property type="match status" value="1"/>
</dbReference>
<dbReference type="PANTHER" id="PTHR42715:SF27">
    <property type="entry name" value="BETA-GLUCOSIDASE-RELATED"/>
    <property type="match status" value="1"/>
</dbReference>
<evidence type="ECO:0000313" key="8">
    <source>
        <dbReference type="EMBL" id="EIW85290.1"/>
    </source>
</evidence>
<dbReference type="Pfam" id="PF14310">
    <property type="entry name" value="Fn3-like"/>
    <property type="match status" value="1"/>
</dbReference>
<dbReference type="InterPro" id="IPR001764">
    <property type="entry name" value="Glyco_hydro_3_N"/>
</dbReference>
<dbReference type="EC" id="3.2.1.21" evidence="3 6"/>
<gene>
    <name evidence="8" type="ORF">CONPUDRAFT_135086</name>
</gene>
<dbReference type="EMBL" id="JH711574">
    <property type="protein sequence ID" value="EIW85290.1"/>
    <property type="molecule type" value="Genomic_DNA"/>
</dbReference>
<feature type="domain" description="PA14" evidence="7">
    <location>
        <begin position="407"/>
        <end position="571"/>
    </location>
</feature>
<dbReference type="Pfam" id="PF00933">
    <property type="entry name" value="Glyco_hydro_3"/>
    <property type="match status" value="1"/>
</dbReference>
<dbReference type="AlphaFoldDB" id="A0A5M3N1L2"/>
<evidence type="ECO:0000256" key="2">
    <source>
        <dbReference type="ARBA" id="ARBA00005336"/>
    </source>
</evidence>
<dbReference type="OrthoDB" id="47059at2759"/>
<dbReference type="Gene3D" id="2.60.120.260">
    <property type="entry name" value="Galactose-binding domain-like"/>
    <property type="match status" value="1"/>
</dbReference>
<dbReference type="InterPro" id="IPR036962">
    <property type="entry name" value="Glyco_hydro_3_N_sf"/>
</dbReference>
<dbReference type="FunFam" id="2.60.40.10:FF:000495">
    <property type="entry name" value="Periplasmic beta-glucosidase"/>
    <property type="match status" value="1"/>
</dbReference>
<dbReference type="SMART" id="SM01217">
    <property type="entry name" value="Fn3_like"/>
    <property type="match status" value="1"/>
</dbReference>
<dbReference type="GO" id="GO:0008422">
    <property type="term" value="F:beta-glucosidase activity"/>
    <property type="evidence" value="ECO:0007669"/>
    <property type="project" value="UniProtKB-EC"/>
</dbReference>
<dbReference type="RefSeq" id="XP_007764822.1">
    <property type="nucleotide sequence ID" value="XM_007766632.1"/>
</dbReference>
<dbReference type="Gene3D" id="2.60.40.10">
    <property type="entry name" value="Immunoglobulins"/>
    <property type="match status" value="1"/>
</dbReference>
<dbReference type="SUPFAM" id="SSF51445">
    <property type="entry name" value="(Trans)glycosidases"/>
    <property type="match status" value="1"/>
</dbReference>
<dbReference type="InterPro" id="IPR050288">
    <property type="entry name" value="Cellulose_deg_GH3"/>
</dbReference>
<comment type="catalytic activity">
    <reaction evidence="1 6">
        <text>Hydrolysis of terminal, non-reducing beta-D-glucosyl residues with release of beta-D-glucose.</text>
        <dbReference type="EC" id="3.2.1.21"/>
    </reaction>
</comment>
<comment type="pathway">
    <text evidence="6">Glycan metabolism; cellulose degradation.</text>
</comment>
<keyword evidence="4 6" id="KW-0378">Hydrolase</keyword>
<dbReference type="OMA" id="QIHYRED"/>
<dbReference type="KEGG" id="cput:CONPUDRAFT_135086"/>
<dbReference type="InterPro" id="IPR017853">
    <property type="entry name" value="GH"/>
</dbReference>
<protein>
    <recommendedName>
        <fullName evidence="3 6">beta-glucosidase</fullName>
        <ecNumber evidence="3 6">3.2.1.21</ecNumber>
    </recommendedName>
</protein>
<evidence type="ECO:0000256" key="6">
    <source>
        <dbReference type="RuleBase" id="RU361161"/>
    </source>
</evidence>
<comment type="caution">
    <text evidence="8">The sequence shown here is derived from an EMBL/GenBank/DDBJ whole genome shotgun (WGS) entry which is preliminary data.</text>
</comment>
<dbReference type="SMART" id="SM00758">
    <property type="entry name" value="PA14"/>
    <property type="match status" value="1"/>
</dbReference>
<evidence type="ECO:0000259" key="7">
    <source>
        <dbReference type="PROSITE" id="PS51820"/>
    </source>
</evidence>
<dbReference type="PANTHER" id="PTHR42715">
    <property type="entry name" value="BETA-GLUCOSIDASE"/>
    <property type="match status" value="1"/>
</dbReference>
<dbReference type="PROSITE" id="PS00775">
    <property type="entry name" value="GLYCOSYL_HYDROL_F3"/>
    <property type="match status" value="1"/>
</dbReference>
<dbReference type="Gene3D" id="3.20.20.300">
    <property type="entry name" value="Glycoside hydrolase, family 3, N-terminal domain"/>
    <property type="match status" value="1"/>
</dbReference>
<dbReference type="InterPro" id="IPR019800">
    <property type="entry name" value="Glyco_hydro_3_AS"/>
</dbReference>
<keyword evidence="5 6" id="KW-0326">Glycosidase</keyword>
<dbReference type="SUPFAM" id="SSF52279">
    <property type="entry name" value="Beta-D-glucan exohydrolase, C-terminal domain"/>
    <property type="match status" value="1"/>
</dbReference>
<keyword evidence="6" id="KW-0624">Polysaccharide degradation</keyword>
<evidence type="ECO:0000256" key="5">
    <source>
        <dbReference type="ARBA" id="ARBA00023295"/>
    </source>
</evidence>
<dbReference type="Gene3D" id="3.40.50.1700">
    <property type="entry name" value="Glycoside hydrolase family 3 C-terminal domain"/>
    <property type="match status" value="1"/>
</dbReference>
<comment type="similarity">
    <text evidence="2 6">Belongs to the glycosyl hydrolase 3 family.</text>
</comment>
<proteinExistence type="inferred from homology"/>
<keyword evidence="6" id="KW-0119">Carbohydrate metabolism</keyword>
<name>A0A5M3N1L2_CONPW</name>
<dbReference type="PRINTS" id="PR00133">
    <property type="entry name" value="GLHYDRLASE3"/>
</dbReference>
<dbReference type="Pfam" id="PF07691">
    <property type="entry name" value="PA14"/>
    <property type="match status" value="1"/>
</dbReference>
<dbReference type="Proteomes" id="UP000053558">
    <property type="component" value="Unassembled WGS sequence"/>
</dbReference>
<dbReference type="InterPro" id="IPR037524">
    <property type="entry name" value="PA14/GLEYA"/>
</dbReference>
<dbReference type="InterPro" id="IPR036881">
    <property type="entry name" value="Glyco_hydro_3_C_sf"/>
</dbReference>
<evidence type="ECO:0000256" key="1">
    <source>
        <dbReference type="ARBA" id="ARBA00000448"/>
    </source>
</evidence>
<dbReference type="InterPro" id="IPR026891">
    <property type="entry name" value="Fn3-like"/>
</dbReference>
<organism evidence="8 9">
    <name type="scientific">Coniophora puteana (strain RWD-64-598)</name>
    <name type="common">Brown rot fungus</name>
    <dbReference type="NCBI Taxonomy" id="741705"/>
    <lineage>
        <taxon>Eukaryota</taxon>
        <taxon>Fungi</taxon>
        <taxon>Dikarya</taxon>
        <taxon>Basidiomycota</taxon>
        <taxon>Agaricomycotina</taxon>
        <taxon>Agaricomycetes</taxon>
        <taxon>Agaricomycetidae</taxon>
        <taxon>Boletales</taxon>
        <taxon>Coniophorineae</taxon>
        <taxon>Coniophoraceae</taxon>
        <taxon>Coniophora</taxon>
    </lineage>
</organism>
<accession>A0A5M3N1L2</accession>
<evidence type="ECO:0000256" key="4">
    <source>
        <dbReference type="ARBA" id="ARBA00022801"/>
    </source>
</evidence>
<dbReference type="PROSITE" id="PS51820">
    <property type="entry name" value="PA14"/>
    <property type="match status" value="1"/>
</dbReference>
<keyword evidence="9" id="KW-1185">Reference proteome</keyword>
<dbReference type="InterPro" id="IPR013783">
    <property type="entry name" value="Ig-like_fold"/>
</dbReference>
<evidence type="ECO:0000313" key="9">
    <source>
        <dbReference type="Proteomes" id="UP000053558"/>
    </source>
</evidence>
<dbReference type="GeneID" id="19200704"/>
<sequence length="853" mass="93240">MSREFLAVSVPDLVQKLRVDEKIALLGAPNWWNTHAIPRLNIPAVRMSDGPNGVRGSSHFIPTPAQCLPCETAMAATFDVDLIHDVGAFLGQETKIKSSVIILAPTCNVQRNPLGGRAFESFSEDPHLSGMLAAAYVNGVQSEGVAATIKHFVCNDQESERSAAESVLSDRALREIYLYPFMLAEKHAKPWAYMTSYGRLWGIHCSENKKLLEGLLRDEWGFDGIIMSDWHGVYGTDESINAGLDLEMPGPPRWRTAFLILHCLSSQKLKTGILDERSTRLLNFVQKMAAINPDIVFGDGIERSRDAPELRQFARKVAAEGIVLLKNNDNVLPITPSKVKKIAVIGPNAKGTVISGGGSAALTPTYVITPYDGICKNAPAKFDIQYEVGCYAHKYLPTLERFLKTTDGKAGWSCTFYTQDENGNPDKAVGEYVLKDTRVKVNDFLPAGLTPNWTMKLKGLLTFDTSGDYELGLAVAGRAKLWVNGKLTIDNWTHQTPGDFFYGQGTIEEKAVYPFVAGQATEIMVEYTNAVGADSEDDGTDKGNSQPGLMRGVRLGGVEKIDADEAIQRAVDLAAKSDVVVYVGGLTAEWEAEGSDRPTLDLPARQDELIARLGQANSNTVVCIQAGSAVAMPWVNKVNGIMQTWYLGNEVGNAIADILYGTVNPSGKLSVTFPARMEDIAAYPNLVSENGQIHYREDLFVGYKHFIDRGVKPLFPFGFGLSYTTFSVDGLQLSRPASSGDEFNVKATANITNTGSVAGSEVVQLYIGLPEDIGLTTPTRQLKSFVKVKDIAPGQSKTLEMVLDKYAVSYWDTAKNNWCARAGKYRVLVGTSSYDLPLTAEFTIEKTFRWSGL</sequence>
<dbReference type="GO" id="GO:0030245">
    <property type="term" value="P:cellulose catabolic process"/>
    <property type="evidence" value="ECO:0007669"/>
    <property type="project" value="UniProtKB-UniPathway"/>
</dbReference>
<dbReference type="InterPro" id="IPR011658">
    <property type="entry name" value="PA14_dom"/>
</dbReference>
<dbReference type="UniPathway" id="UPA00696"/>